<gene>
    <name evidence="2" type="ORF">VAMP_11n148</name>
</gene>
<feature type="transmembrane region" description="Helical" evidence="1">
    <location>
        <begin position="75"/>
        <end position="94"/>
    </location>
</feature>
<feature type="transmembrane region" description="Helical" evidence="1">
    <location>
        <begin position="38"/>
        <end position="63"/>
    </location>
</feature>
<dbReference type="RefSeq" id="WP_213348315.1">
    <property type="nucleotide sequence ID" value="NZ_JAEDAM010000007.1"/>
</dbReference>
<dbReference type="Proteomes" id="UP000680365">
    <property type="component" value="Unassembled WGS sequence"/>
</dbReference>
<name>A0ABS5QMA9_9BACT</name>
<reference evidence="2 3" key="1">
    <citation type="journal article" date="2021" name="Nat. Commun.">
        <title>Reductive evolution and unique predatory mode in the CPR bacterium Vampirococcus lugosii.</title>
        <authorList>
            <person name="Moreira D."/>
            <person name="Zivanovic Y."/>
            <person name="Lopez-Archilla A.I."/>
            <person name="Iniesto M."/>
            <person name="Lopez-Garcia P."/>
        </authorList>
    </citation>
    <scope>NUCLEOTIDE SEQUENCE [LARGE SCALE GENOMIC DNA]</scope>
    <source>
        <strain evidence="2">Chiprana</strain>
    </source>
</reference>
<sequence length="192" mass="22770">MKILSSFDTNLSYDLYEEYTKKYGKSNVLLFFRYKIYLILYILIPSFLYIFLISIWLYIGYIIDFSDDSLNSIKFYFFLIIFLLSFIIYGWKLLKKLMDYLMDFTIVTPDDIIHYDQTGMFTRDSVSISVRKLKTISVEKNGILRSIFNYGNMQFLSEGDSSSTGDIHIFYVKDPDNLKLQIQNVISIYNNK</sequence>
<proteinExistence type="predicted"/>
<comment type="caution">
    <text evidence="2">The sequence shown here is derived from an EMBL/GenBank/DDBJ whole genome shotgun (WGS) entry which is preliminary data.</text>
</comment>
<evidence type="ECO:0008006" key="4">
    <source>
        <dbReference type="Google" id="ProtNLM"/>
    </source>
</evidence>
<keyword evidence="1" id="KW-0812">Transmembrane</keyword>
<organism evidence="2 3">
    <name type="scientific">Candidatus Vampirococcus lugosii</name>
    <dbReference type="NCBI Taxonomy" id="2789015"/>
    <lineage>
        <taxon>Bacteria</taxon>
        <taxon>Candidatus Absconditibacteriota</taxon>
        <taxon>Vampirococcus</taxon>
    </lineage>
</organism>
<evidence type="ECO:0000256" key="1">
    <source>
        <dbReference type="SAM" id="Phobius"/>
    </source>
</evidence>
<keyword evidence="1" id="KW-0472">Membrane</keyword>
<keyword evidence="3" id="KW-1185">Reference proteome</keyword>
<protein>
    <recommendedName>
        <fullName evidence="4">DUF304 domain-containing protein</fullName>
    </recommendedName>
</protein>
<dbReference type="EMBL" id="JAEDAM010000007">
    <property type="protein sequence ID" value="MBS8121609.1"/>
    <property type="molecule type" value="Genomic_DNA"/>
</dbReference>
<evidence type="ECO:0000313" key="3">
    <source>
        <dbReference type="Proteomes" id="UP000680365"/>
    </source>
</evidence>
<accession>A0ABS5QMA9</accession>
<keyword evidence="1" id="KW-1133">Transmembrane helix</keyword>
<evidence type="ECO:0000313" key="2">
    <source>
        <dbReference type="EMBL" id="MBS8121609.1"/>
    </source>
</evidence>